<keyword evidence="4" id="KW-0234">DNA repair</keyword>
<evidence type="ECO:0000256" key="3">
    <source>
        <dbReference type="ARBA" id="ARBA00023125"/>
    </source>
</evidence>
<evidence type="ECO:0000259" key="10">
    <source>
        <dbReference type="Pfam" id="PF21928"/>
    </source>
</evidence>
<feature type="compositionally biased region" description="Acidic residues" evidence="8">
    <location>
        <begin position="289"/>
        <end position="300"/>
    </location>
</feature>
<feature type="compositionally biased region" description="Basic and acidic residues" evidence="8">
    <location>
        <begin position="408"/>
        <end position="421"/>
    </location>
</feature>
<feature type="compositionally biased region" description="Polar residues" evidence="8">
    <location>
        <begin position="349"/>
        <end position="365"/>
    </location>
</feature>
<gene>
    <name evidence="11" type="ORF">yc1106_03561</name>
</gene>
<comment type="similarity">
    <text evidence="6">Belongs to the XRCC4-XLF family. XLF subfamily.</text>
</comment>
<evidence type="ECO:0000313" key="11">
    <source>
        <dbReference type="EMBL" id="USP76287.1"/>
    </source>
</evidence>
<evidence type="ECO:0000256" key="6">
    <source>
        <dbReference type="ARBA" id="ARBA00025747"/>
    </source>
</evidence>
<proteinExistence type="inferred from homology"/>
<dbReference type="InterPro" id="IPR053829">
    <property type="entry name" value="XLF-like_CC"/>
</dbReference>
<dbReference type="GO" id="GO:0006303">
    <property type="term" value="P:double-strand break repair via nonhomologous end joining"/>
    <property type="evidence" value="ECO:0007669"/>
    <property type="project" value="TreeGrafter"/>
</dbReference>
<reference evidence="11" key="1">
    <citation type="submission" date="2021-12" db="EMBL/GenBank/DDBJ databases">
        <title>Curvularia clavata genome.</title>
        <authorList>
            <person name="Cao Y."/>
        </authorList>
    </citation>
    <scope>NUCLEOTIDE SEQUENCE</scope>
    <source>
        <strain evidence="11">Yc1106</strain>
    </source>
</reference>
<dbReference type="Pfam" id="PF09302">
    <property type="entry name" value="XLF"/>
    <property type="match status" value="1"/>
</dbReference>
<keyword evidence="3" id="KW-0238">DNA-binding</keyword>
<dbReference type="CDD" id="cd22285">
    <property type="entry name" value="HD_XLF_N"/>
    <property type="match status" value="1"/>
</dbReference>
<dbReference type="InterPro" id="IPR038051">
    <property type="entry name" value="XRCC4-like_N_sf"/>
</dbReference>
<dbReference type="OrthoDB" id="2155935at2759"/>
<feature type="domain" description="XLF-like coiled-coil region" evidence="10">
    <location>
        <begin position="128"/>
        <end position="179"/>
    </location>
</feature>
<dbReference type="GO" id="GO:0032807">
    <property type="term" value="C:DNA ligase IV complex"/>
    <property type="evidence" value="ECO:0007669"/>
    <property type="project" value="TreeGrafter"/>
</dbReference>
<dbReference type="EMBL" id="CP089275">
    <property type="protein sequence ID" value="USP76287.1"/>
    <property type="molecule type" value="Genomic_DNA"/>
</dbReference>
<dbReference type="PANTHER" id="PTHR32235">
    <property type="entry name" value="NON-HOMOLOGOUS END-JOINING FACTOR 1"/>
    <property type="match status" value="1"/>
</dbReference>
<feature type="compositionally biased region" description="Basic and acidic residues" evidence="8">
    <location>
        <begin position="504"/>
        <end position="523"/>
    </location>
</feature>
<evidence type="ECO:0000256" key="2">
    <source>
        <dbReference type="ARBA" id="ARBA00022763"/>
    </source>
</evidence>
<accession>A0A9Q8Z4S2</accession>
<dbReference type="InterPro" id="IPR052287">
    <property type="entry name" value="NHEJ_factor"/>
</dbReference>
<feature type="region of interest" description="Disordered" evidence="8">
    <location>
        <begin position="268"/>
        <end position="534"/>
    </location>
</feature>
<feature type="compositionally biased region" description="Basic and acidic residues" evidence="8">
    <location>
        <begin position="327"/>
        <end position="336"/>
    </location>
</feature>
<dbReference type="InterPro" id="IPR015381">
    <property type="entry name" value="XLF-like_N"/>
</dbReference>
<keyword evidence="2" id="KW-0227">DNA damage</keyword>
<evidence type="ECO:0000313" key="12">
    <source>
        <dbReference type="Proteomes" id="UP001056012"/>
    </source>
</evidence>
<dbReference type="Pfam" id="PF21928">
    <property type="entry name" value="XLF_CC"/>
    <property type="match status" value="1"/>
</dbReference>
<name>A0A9Q8Z4S2_CURCL</name>
<feature type="compositionally biased region" description="Low complexity" evidence="8">
    <location>
        <begin position="366"/>
        <end position="389"/>
    </location>
</feature>
<feature type="domain" description="XLF-like N-terminal" evidence="9">
    <location>
        <begin position="4"/>
        <end position="125"/>
    </location>
</feature>
<dbReference type="VEuPathDB" id="FungiDB:yc1106_03561"/>
<dbReference type="GO" id="GO:0045027">
    <property type="term" value="F:DNA end binding"/>
    <property type="evidence" value="ECO:0007669"/>
    <property type="project" value="TreeGrafter"/>
</dbReference>
<protein>
    <recommendedName>
        <fullName evidence="7">Non-homologous end-joining factor 1</fullName>
    </recommendedName>
</protein>
<evidence type="ECO:0000256" key="8">
    <source>
        <dbReference type="SAM" id="MobiDB-lite"/>
    </source>
</evidence>
<dbReference type="Gene3D" id="2.170.210.10">
    <property type="entry name" value="DNA double-strand break repair and VJ recombination XRCC4, N-terminal"/>
    <property type="match status" value="1"/>
</dbReference>
<feature type="compositionally biased region" description="Polar residues" evidence="8">
    <location>
        <begin position="461"/>
        <end position="470"/>
    </location>
</feature>
<evidence type="ECO:0000256" key="5">
    <source>
        <dbReference type="ARBA" id="ARBA00023242"/>
    </source>
</evidence>
<organism evidence="11 12">
    <name type="scientific">Curvularia clavata</name>
    <dbReference type="NCBI Taxonomy" id="95742"/>
    <lineage>
        <taxon>Eukaryota</taxon>
        <taxon>Fungi</taxon>
        <taxon>Dikarya</taxon>
        <taxon>Ascomycota</taxon>
        <taxon>Pezizomycotina</taxon>
        <taxon>Dothideomycetes</taxon>
        <taxon>Pleosporomycetidae</taxon>
        <taxon>Pleosporales</taxon>
        <taxon>Pleosporineae</taxon>
        <taxon>Pleosporaceae</taxon>
        <taxon>Curvularia</taxon>
    </lineage>
</organism>
<dbReference type="AlphaFoldDB" id="A0A9Q8Z4S2"/>
<comment type="subcellular location">
    <subcellularLocation>
        <location evidence="1">Nucleus</location>
    </subcellularLocation>
</comment>
<sequence length="534" mass="58916">MSCWRVLSLSEQADGKPIPQLLIKPAFSLDSYAVHLTDLSNIWSEELALDDIVDRASQEQSPIEVSKQDPTQLAILLENVAKPFNNADGAMCRMTRNGDDCITLHASIALPEPLGHLTWKFHLQKRTSTVLKNEFILPLLVSSHVQNERITSLIQTINSKDKAINRLLDQFDSYNLDLSAAFPSVGGMRAGRRMLTREQAAKRVPALQPFHESAWRRDTAQLKDSELTSLGLFQEALAKSTPKVPEQLKSEKLGASWWTSVPTKLIAPKAPVRDTEEPALPLKPGDVSESTEEETEDEFDTHENFKTRNFATKSADPMTTRRQQFSDGHEKDKSDSTEDEVDLDAPLGSQIQHQVPNASQPLRQKSMSPIPSSPPRAAASSSGKATTGGFRIGGRPGRASPSPPSVRGDLDARSKPDDVLITRESVPPSQTQPGIPVTPKKARKLFKIGGKGKAIDADPSQRATTASPSKNRIRTRSPTAGPPSSPPLTKEVTPVQEVVEETPEEKAERRRTELKRRNEEAAKKLAQQKKKKRF</sequence>
<dbReference type="Proteomes" id="UP001056012">
    <property type="component" value="Chromosome 2"/>
</dbReference>
<keyword evidence="12" id="KW-1185">Reference proteome</keyword>
<dbReference type="PANTHER" id="PTHR32235:SF1">
    <property type="entry name" value="NON-HOMOLOGOUS END-JOINING FACTOR 1"/>
    <property type="match status" value="1"/>
</dbReference>
<evidence type="ECO:0000256" key="4">
    <source>
        <dbReference type="ARBA" id="ARBA00023204"/>
    </source>
</evidence>
<keyword evidence="5" id="KW-0539">Nucleus</keyword>
<evidence type="ECO:0000256" key="1">
    <source>
        <dbReference type="ARBA" id="ARBA00004123"/>
    </source>
</evidence>
<evidence type="ECO:0000256" key="7">
    <source>
        <dbReference type="ARBA" id="ARBA00044529"/>
    </source>
</evidence>
<evidence type="ECO:0000259" key="9">
    <source>
        <dbReference type="Pfam" id="PF09302"/>
    </source>
</evidence>